<gene>
    <name evidence="1" type="ORF">GPM918_LOCUS44222</name>
    <name evidence="2" type="ORF">SRO942_LOCUS45976</name>
</gene>
<dbReference type="EMBL" id="CAJOBC010110651">
    <property type="protein sequence ID" value="CAF4525698.1"/>
    <property type="molecule type" value="Genomic_DNA"/>
</dbReference>
<sequence length="205" mass="19984">MIQFRCKIWPTSFDGRRYGFRPPFPVPIPVPLIFGAPFAPGIGVPFGGPALSRAPLGGVGAPLGGIGAPLGGKGAPLGGVGAPLGGVGAPLGGGVPAVAAPVGGAVGAPVAAATPAVAASVGPVATPAIAGSTGGAVAGSTQGQTVAKDSVCYNINDTTYPSFSTYCCVLPQTTYALPNWFSKTNVEVHLVFMGGGVIAHIKDVP</sequence>
<evidence type="ECO:0000313" key="2">
    <source>
        <dbReference type="EMBL" id="CAF4525698.1"/>
    </source>
</evidence>
<protein>
    <submittedName>
        <fullName evidence="1">Uncharacterized protein</fullName>
    </submittedName>
</protein>
<dbReference type="Proteomes" id="UP000663829">
    <property type="component" value="Unassembled WGS sequence"/>
</dbReference>
<dbReference type="EMBL" id="CAJNOQ010042978">
    <property type="protein sequence ID" value="CAF1628823.1"/>
    <property type="molecule type" value="Genomic_DNA"/>
</dbReference>
<evidence type="ECO:0000313" key="1">
    <source>
        <dbReference type="EMBL" id="CAF1628823.1"/>
    </source>
</evidence>
<accession>A0A816D5M0</accession>
<proteinExistence type="predicted"/>
<organism evidence="1 3">
    <name type="scientific">Didymodactylos carnosus</name>
    <dbReference type="NCBI Taxonomy" id="1234261"/>
    <lineage>
        <taxon>Eukaryota</taxon>
        <taxon>Metazoa</taxon>
        <taxon>Spiralia</taxon>
        <taxon>Gnathifera</taxon>
        <taxon>Rotifera</taxon>
        <taxon>Eurotatoria</taxon>
        <taxon>Bdelloidea</taxon>
        <taxon>Philodinida</taxon>
        <taxon>Philodinidae</taxon>
        <taxon>Didymodactylos</taxon>
    </lineage>
</organism>
<reference evidence="1" key="1">
    <citation type="submission" date="2021-02" db="EMBL/GenBank/DDBJ databases">
        <authorList>
            <person name="Nowell W R."/>
        </authorList>
    </citation>
    <scope>NUCLEOTIDE SEQUENCE</scope>
</reference>
<dbReference type="Proteomes" id="UP000681722">
    <property type="component" value="Unassembled WGS sequence"/>
</dbReference>
<name>A0A816D5M0_9BILA</name>
<evidence type="ECO:0000313" key="3">
    <source>
        <dbReference type="Proteomes" id="UP000663829"/>
    </source>
</evidence>
<keyword evidence="3" id="KW-1185">Reference proteome</keyword>
<comment type="caution">
    <text evidence="1">The sequence shown here is derived from an EMBL/GenBank/DDBJ whole genome shotgun (WGS) entry which is preliminary data.</text>
</comment>
<dbReference type="AlphaFoldDB" id="A0A816D5M0"/>